<keyword evidence="1" id="KW-1133">Transmembrane helix</keyword>
<sequence length="88" mass="9912">MVYPFNNCYKLKVGDGNQFFAPMMKAARITAKGYIVASKAIAIASMKCKFNNNSNMLMKPSLFHLVLEAMAQIICIKLAKLFIIYQVK</sequence>
<evidence type="ECO:0000313" key="2">
    <source>
        <dbReference type="EMBL" id="KAH1131992.1"/>
    </source>
</evidence>
<evidence type="ECO:0000256" key="1">
    <source>
        <dbReference type="SAM" id="Phobius"/>
    </source>
</evidence>
<name>A0A9D3WN10_9ROSI</name>
<dbReference type="AlphaFoldDB" id="A0A9D3WN10"/>
<comment type="caution">
    <text evidence="2">The sequence shown here is derived from an EMBL/GenBank/DDBJ whole genome shotgun (WGS) entry which is preliminary data.</text>
</comment>
<dbReference type="EMBL" id="JAIQCV010000001">
    <property type="protein sequence ID" value="KAH1131992.1"/>
    <property type="molecule type" value="Genomic_DNA"/>
</dbReference>
<organism evidence="2 3">
    <name type="scientific">Gossypium stocksii</name>
    <dbReference type="NCBI Taxonomy" id="47602"/>
    <lineage>
        <taxon>Eukaryota</taxon>
        <taxon>Viridiplantae</taxon>
        <taxon>Streptophyta</taxon>
        <taxon>Embryophyta</taxon>
        <taxon>Tracheophyta</taxon>
        <taxon>Spermatophyta</taxon>
        <taxon>Magnoliopsida</taxon>
        <taxon>eudicotyledons</taxon>
        <taxon>Gunneridae</taxon>
        <taxon>Pentapetalae</taxon>
        <taxon>rosids</taxon>
        <taxon>malvids</taxon>
        <taxon>Malvales</taxon>
        <taxon>Malvaceae</taxon>
        <taxon>Malvoideae</taxon>
        <taxon>Gossypium</taxon>
    </lineage>
</organism>
<gene>
    <name evidence="2" type="ORF">J1N35_003370</name>
</gene>
<accession>A0A9D3WN10</accession>
<keyword evidence="1" id="KW-0812">Transmembrane</keyword>
<feature type="transmembrane region" description="Helical" evidence="1">
    <location>
        <begin position="62"/>
        <end position="85"/>
    </location>
</feature>
<protein>
    <submittedName>
        <fullName evidence="2">Uncharacterized protein</fullName>
    </submittedName>
</protein>
<dbReference type="Proteomes" id="UP000828251">
    <property type="component" value="Unassembled WGS sequence"/>
</dbReference>
<proteinExistence type="predicted"/>
<dbReference type="OrthoDB" id="10330584at2759"/>
<evidence type="ECO:0000313" key="3">
    <source>
        <dbReference type="Proteomes" id="UP000828251"/>
    </source>
</evidence>
<keyword evidence="3" id="KW-1185">Reference proteome</keyword>
<reference evidence="2 3" key="1">
    <citation type="journal article" date="2021" name="Plant Biotechnol. J.">
        <title>Multi-omics assisted identification of the key and species-specific regulatory components of drought-tolerant mechanisms in Gossypium stocksii.</title>
        <authorList>
            <person name="Yu D."/>
            <person name="Ke L."/>
            <person name="Zhang D."/>
            <person name="Wu Y."/>
            <person name="Sun Y."/>
            <person name="Mei J."/>
            <person name="Sun J."/>
            <person name="Sun Y."/>
        </authorList>
    </citation>
    <scope>NUCLEOTIDE SEQUENCE [LARGE SCALE GENOMIC DNA]</scope>
    <source>
        <strain evidence="3">cv. E1</strain>
        <tissue evidence="2">Leaf</tissue>
    </source>
</reference>
<keyword evidence="1" id="KW-0472">Membrane</keyword>